<evidence type="ECO:0000256" key="6">
    <source>
        <dbReference type="ARBA" id="ARBA00044735"/>
    </source>
</evidence>
<protein>
    <recommendedName>
        <fullName evidence="5">LYR motif-containing protein 2</fullName>
    </recommendedName>
</protein>
<evidence type="ECO:0000256" key="5">
    <source>
        <dbReference type="ARBA" id="ARBA00026235"/>
    </source>
</evidence>
<feature type="domain" description="Complex 1 LYR protein" evidence="7">
    <location>
        <begin position="77"/>
        <end position="117"/>
    </location>
</feature>
<accession>A0ABR1XZS1</accession>
<name>A0ABR1XZS1_9PEZI</name>
<dbReference type="EMBL" id="JBBWUH010000003">
    <property type="protein sequence ID" value="KAK8173825.1"/>
    <property type="molecule type" value="Genomic_DNA"/>
</dbReference>
<comment type="caution">
    <text evidence="8">The sequence shown here is derived from an EMBL/GenBank/DDBJ whole genome shotgun (WGS) entry which is preliminary data.</text>
</comment>
<keyword evidence="3" id="KW-0809">Transit peptide</keyword>
<gene>
    <name evidence="8" type="ORF">IWX90DRAFT_484747</name>
</gene>
<dbReference type="Pfam" id="PF05347">
    <property type="entry name" value="Complex1_LYR"/>
    <property type="match status" value="1"/>
</dbReference>
<evidence type="ECO:0000256" key="2">
    <source>
        <dbReference type="ARBA" id="ARBA00009508"/>
    </source>
</evidence>
<dbReference type="PANTHER" id="PTHR13675:SF0">
    <property type="entry name" value="LYR MOTIF-CONTAINING PROTEIN 2"/>
    <property type="match status" value="1"/>
</dbReference>
<dbReference type="PANTHER" id="PTHR13675">
    <property type="entry name" value="LYR MOTIF-CONTAINING PROTEIN 2"/>
    <property type="match status" value="1"/>
</dbReference>
<keyword evidence="4" id="KW-0496">Mitochondrion</keyword>
<evidence type="ECO:0000256" key="3">
    <source>
        <dbReference type="ARBA" id="ARBA00022946"/>
    </source>
</evidence>
<organism evidence="8 9">
    <name type="scientific">Phyllosticta citrichinensis</name>
    <dbReference type="NCBI Taxonomy" id="1130410"/>
    <lineage>
        <taxon>Eukaryota</taxon>
        <taxon>Fungi</taxon>
        <taxon>Dikarya</taxon>
        <taxon>Ascomycota</taxon>
        <taxon>Pezizomycotina</taxon>
        <taxon>Dothideomycetes</taxon>
        <taxon>Dothideomycetes incertae sedis</taxon>
        <taxon>Botryosphaeriales</taxon>
        <taxon>Phyllostictaceae</taxon>
        <taxon>Phyllosticta</taxon>
    </lineage>
</organism>
<comment type="function">
    <text evidence="6">Involved in efficient integration of the N-module into mitochondrial respiratory chain complex I.</text>
</comment>
<dbReference type="InterPro" id="IPR045293">
    <property type="entry name" value="Complex1_LYR_LYRM2"/>
</dbReference>
<sequence>MITRTFGAIRLQFRSYASVSSKLPKPGKGPFLSLDQFLQRQRVISFWREIVRALHSQPNPVALLKEAHGSFNPEIPPSPTRDELRQYARTEFERHKHVTDLTHIRYLLSNGKTEFDMMKRYINEQAR</sequence>
<reference evidence="8 9" key="1">
    <citation type="journal article" date="2022" name="G3 (Bethesda)">
        <title>Enemy or ally: a genomic approach to elucidate the lifestyle of Phyllosticta citrichinaensis.</title>
        <authorList>
            <person name="Buijs V.A."/>
            <person name="Groenewald J.Z."/>
            <person name="Haridas S."/>
            <person name="LaButti K.M."/>
            <person name="Lipzen A."/>
            <person name="Martin F.M."/>
            <person name="Barry K."/>
            <person name="Grigoriev I.V."/>
            <person name="Crous P.W."/>
            <person name="Seidl M.F."/>
        </authorList>
    </citation>
    <scope>NUCLEOTIDE SEQUENCE [LARGE SCALE GENOMIC DNA]</scope>
    <source>
        <strain evidence="8 9">CBS 129764</strain>
    </source>
</reference>
<dbReference type="Proteomes" id="UP001456524">
    <property type="component" value="Unassembled WGS sequence"/>
</dbReference>
<comment type="similarity">
    <text evidence="2">Belongs to the complex I LYR family.</text>
</comment>
<comment type="subcellular location">
    <subcellularLocation>
        <location evidence="1">Mitochondrion</location>
    </subcellularLocation>
</comment>
<proteinExistence type="inferred from homology"/>
<evidence type="ECO:0000259" key="7">
    <source>
        <dbReference type="Pfam" id="PF05347"/>
    </source>
</evidence>
<dbReference type="CDD" id="cd20262">
    <property type="entry name" value="Complex1_LYR_LYRM2"/>
    <property type="match status" value="1"/>
</dbReference>
<dbReference type="InterPro" id="IPR008011">
    <property type="entry name" value="Complex1_LYR_dom"/>
</dbReference>
<keyword evidence="9" id="KW-1185">Reference proteome</keyword>
<evidence type="ECO:0000256" key="1">
    <source>
        <dbReference type="ARBA" id="ARBA00004173"/>
    </source>
</evidence>
<evidence type="ECO:0000256" key="4">
    <source>
        <dbReference type="ARBA" id="ARBA00023128"/>
    </source>
</evidence>
<evidence type="ECO:0000313" key="9">
    <source>
        <dbReference type="Proteomes" id="UP001456524"/>
    </source>
</evidence>
<evidence type="ECO:0000313" key="8">
    <source>
        <dbReference type="EMBL" id="KAK8173825.1"/>
    </source>
</evidence>